<dbReference type="AlphaFoldDB" id="A0ABD0QCD0"/>
<comment type="caution">
    <text evidence="1">The sequence shown here is derived from an EMBL/GenBank/DDBJ whole genome shotgun (WGS) entry which is preliminary data.</text>
</comment>
<feature type="non-terminal residue" evidence="1">
    <location>
        <position position="1"/>
    </location>
</feature>
<evidence type="ECO:0000313" key="1">
    <source>
        <dbReference type="EMBL" id="KAL0183853.1"/>
    </source>
</evidence>
<accession>A0ABD0QCD0</accession>
<sequence length="71" mass="7860">RGDLTHKNVNGNTTEVESGDVVVSSHLGCFENGLHFGHHNGFGDTAENMEDASKEQYDHITFNTMHLYHGC</sequence>
<organism evidence="1 2">
    <name type="scientific">Cirrhinus mrigala</name>
    <name type="common">Mrigala</name>
    <dbReference type="NCBI Taxonomy" id="683832"/>
    <lineage>
        <taxon>Eukaryota</taxon>
        <taxon>Metazoa</taxon>
        <taxon>Chordata</taxon>
        <taxon>Craniata</taxon>
        <taxon>Vertebrata</taxon>
        <taxon>Euteleostomi</taxon>
        <taxon>Actinopterygii</taxon>
        <taxon>Neopterygii</taxon>
        <taxon>Teleostei</taxon>
        <taxon>Ostariophysi</taxon>
        <taxon>Cypriniformes</taxon>
        <taxon>Cyprinidae</taxon>
        <taxon>Labeoninae</taxon>
        <taxon>Labeonini</taxon>
        <taxon>Cirrhinus</taxon>
    </lineage>
</organism>
<keyword evidence="2" id="KW-1185">Reference proteome</keyword>
<evidence type="ECO:0000313" key="2">
    <source>
        <dbReference type="Proteomes" id="UP001529510"/>
    </source>
</evidence>
<dbReference type="EMBL" id="JAMKFB020000009">
    <property type="protein sequence ID" value="KAL0183853.1"/>
    <property type="molecule type" value="Genomic_DNA"/>
</dbReference>
<dbReference type="Proteomes" id="UP001529510">
    <property type="component" value="Unassembled WGS sequence"/>
</dbReference>
<protein>
    <submittedName>
        <fullName evidence="1">Uncharacterized protein</fullName>
    </submittedName>
</protein>
<reference evidence="1 2" key="1">
    <citation type="submission" date="2024-05" db="EMBL/GenBank/DDBJ databases">
        <title>Genome sequencing and assembly of Indian major carp, Cirrhinus mrigala (Hamilton, 1822).</title>
        <authorList>
            <person name="Mohindra V."/>
            <person name="Chowdhury L.M."/>
            <person name="Lal K."/>
            <person name="Jena J.K."/>
        </authorList>
    </citation>
    <scope>NUCLEOTIDE SEQUENCE [LARGE SCALE GENOMIC DNA]</scope>
    <source>
        <strain evidence="1">CM1030</strain>
        <tissue evidence="1">Blood</tissue>
    </source>
</reference>
<gene>
    <name evidence="1" type="ORF">M9458_019549</name>
</gene>
<proteinExistence type="predicted"/>
<name>A0ABD0QCD0_CIRMR</name>